<organism evidence="1 2">
    <name type="scientific">Muraenolepis orangiensis</name>
    <name type="common">Patagonian moray cod</name>
    <dbReference type="NCBI Taxonomy" id="630683"/>
    <lineage>
        <taxon>Eukaryota</taxon>
        <taxon>Metazoa</taxon>
        <taxon>Chordata</taxon>
        <taxon>Craniata</taxon>
        <taxon>Vertebrata</taxon>
        <taxon>Euteleostomi</taxon>
        <taxon>Actinopterygii</taxon>
        <taxon>Neopterygii</taxon>
        <taxon>Teleostei</taxon>
        <taxon>Neoteleostei</taxon>
        <taxon>Acanthomorphata</taxon>
        <taxon>Zeiogadaria</taxon>
        <taxon>Gadariae</taxon>
        <taxon>Gadiformes</taxon>
        <taxon>Muraenolepidoidei</taxon>
        <taxon>Muraenolepididae</taxon>
        <taxon>Muraenolepis</taxon>
    </lineage>
</organism>
<protein>
    <submittedName>
        <fullName evidence="1">Uncharacterized protein</fullName>
    </submittedName>
</protein>
<dbReference type="AlphaFoldDB" id="A0A9Q0I952"/>
<dbReference type="Proteomes" id="UP001148018">
    <property type="component" value="Unassembled WGS sequence"/>
</dbReference>
<comment type="caution">
    <text evidence="1">The sequence shown here is derived from an EMBL/GenBank/DDBJ whole genome shotgun (WGS) entry which is preliminary data.</text>
</comment>
<gene>
    <name evidence="1" type="ORF">NHX12_008257</name>
</gene>
<sequence length="111" mass="12377">MKCTGTPVKQALFIGKKEEEDGGYSSISVHLDNDVHKLQGDRCILGDCPRALINELRICLGVSWSFLVGSHQGSTRMRYDADAFCPLNFPEERKLTDDSAVKRIPCSLNFD</sequence>
<dbReference type="EMBL" id="JANIIK010000114">
    <property type="protein sequence ID" value="KAJ3590304.1"/>
    <property type="molecule type" value="Genomic_DNA"/>
</dbReference>
<name>A0A9Q0I952_9TELE</name>
<proteinExistence type="predicted"/>
<evidence type="ECO:0000313" key="1">
    <source>
        <dbReference type="EMBL" id="KAJ3590304.1"/>
    </source>
</evidence>
<keyword evidence="2" id="KW-1185">Reference proteome</keyword>
<reference evidence="1" key="1">
    <citation type="submission" date="2022-07" db="EMBL/GenBank/DDBJ databases">
        <title>Chromosome-level genome of Muraenolepis orangiensis.</title>
        <authorList>
            <person name="Kim J."/>
        </authorList>
    </citation>
    <scope>NUCLEOTIDE SEQUENCE</scope>
    <source>
        <strain evidence="1">KU_S4_2022</strain>
        <tissue evidence="1">Muscle</tissue>
    </source>
</reference>
<accession>A0A9Q0I952</accession>
<evidence type="ECO:0000313" key="2">
    <source>
        <dbReference type="Proteomes" id="UP001148018"/>
    </source>
</evidence>